<feature type="compositionally biased region" description="Polar residues" evidence="1">
    <location>
        <begin position="1045"/>
        <end position="1073"/>
    </location>
</feature>
<feature type="domain" description="Bacterial Ig" evidence="2">
    <location>
        <begin position="256"/>
        <end position="338"/>
    </location>
</feature>
<feature type="compositionally biased region" description="Gly residues" evidence="1">
    <location>
        <begin position="147"/>
        <end position="156"/>
    </location>
</feature>
<dbReference type="Pfam" id="PF13620">
    <property type="entry name" value="CarboxypepD_reg"/>
    <property type="match status" value="3"/>
</dbReference>
<feature type="compositionally biased region" description="Polar residues" evidence="1">
    <location>
        <begin position="1480"/>
        <end position="1489"/>
    </location>
</feature>
<dbReference type="SUPFAM" id="SSF49452">
    <property type="entry name" value="Starch-binding domain-like"/>
    <property type="match status" value="1"/>
</dbReference>
<evidence type="ECO:0000259" key="2">
    <source>
        <dbReference type="Pfam" id="PF17936"/>
    </source>
</evidence>
<feature type="compositionally biased region" description="Polar residues" evidence="1">
    <location>
        <begin position="1399"/>
        <end position="1417"/>
    </location>
</feature>
<dbReference type="Gene3D" id="2.60.40.1120">
    <property type="entry name" value="Carboxypeptidase-like, regulatory domain"/>
    <property type="match status" value="1"/>
</dbReference>
<feature type="compositionally biased region" description="Polar residues" evidence="1">
    <location>
        <begin position="940"/>
        <end position="952"/>
    </location>
</feature>
<proteinExistence type="predicted"/>
<accession>A0A7Y4LA36</accession>
<dbReference type="EMBL" id="JABGBO010000005">
    <property type="protein sequence ID" value="NOL49728.1"/>
    <property type="molecule type" value="Genomic_DNA"/>
</dbReference>
<dbReference type="InterPro" id="IPR039163">
    <property type="entry name" value="EMC7"/>
</dbReference>
<feature type="region of interest" description="Disordered" evidence="1">
    <location>
        <begin position="936"/>
        <end position="1073"/>
    </location>
</feature>
<feature type="region of interest" description="Disordered" evidence="1">
    <location>
        <begin position="2759"/>
        <end position="2783"/>
    </location>
</feature>
<dbReference type="PANTHER" id="PTHR13605">
    <property type="entry name" value="ER MEMBRANE PROTEIN COMPLEX SUBUNIT 7"/>
    <property type="match status" value="1"/>
</dbReference>
<dbReference type="NCBIfam" id="NF033510">
    <property type="entry name" value="Ca_tandemer"/>
    <property type="match status" value="2"/>
</dbReference>
<feature type="compositionally biased region" description="Polar residues" evidence="1">
    <location>
        <begin position="1004"/>
        <end position="1014"/>
    </location>
</feature>
<feature type="region of interest" description="Disordered" evidence="1">
    <location>
        <begin position="147"/>
        <end position="351"/>
    </location>
</feature>
<dbReference type="Proteomes" id="UP000541421">
    <property type="component" value="Unassembled WGS sequence"/>
</dbReference>
<dbReference type="InterPro" id="IPR013784">
    <property type="entry name" value="Carb-bd-like_fold"/>
</dbReference>
<dbReference type="RefSeq" id="WP_171588701.1">
    <property type="nucleotide sequence ID" value="NZ_JABGBO010000005.1"/>
</dbReference>
<dbReference type="InterPro" id="IPR013783">
    <property type="entry name" value="Ig-like_fold"/>
</dbReference>
<keyword evidence="4" id="KW-1185">Reference proteome</keyword>
<dbReference type="InterPro" id="IPR018247">
    <property type="entry name" value="EF_Hand_1_Ca_BS"/>
</dbReference>
<dbReference type="SUPFAM" id="SSF49478">
    <property type="entry name" value="Cna protein B-type domain"/>
    <property type="match status" value="2"/>
</dbReference>
<organism evidence="3 4">
    <name type="scientific">Pelistega europaea</name>
    <dbReference type="NCBI Taxonomy" id="106147"/>
    <lineage>
        <taxon>Bacteria</taxon>
        <taxon>Pseudomonadati</taxon>
        <taxon>Pseudomonadota</taxon>
        <taxon>Betaproteobacteria</taxon>
        <taxon>Burkholderiales</taxon>
        <taxon>Alcaligenaceae</taxon>
        <taxon>Pelistega</taxon>
    </lineage>
</organism>
<evidence type="ECO:0000256" key="1">
    <source>
        <dbReference type="SAM" id="MobiDB-lite"/>
    </source>
</evidence>
<feature type="compositionally biased region" description="Polar residues" evidence="1">
    <location>
        <begin position="1347"/>
        <end position="1387"/>
    </location>
</feature>
<feature type="compositionally biased region" description="Basic and acidic residues" evidence="1">
    <location>
        <begin position="954"/>
        <end position="963"/>
    </location>
</feature>
<feature type="compositionally biased region" description="Polar residues" evidence="1">
    <location>
        <begin position="225"/>
        <end position="246"/>
    </location>
</feature>
<feature type="domain" description="Bacterial Ig" evidence="2">
    <location>
        <begin position="178"/>
        <end position="253"/>
    </location>
</feature>
<comment type="caution">
    <text evidence="3">The sequence shown here is derived from an EMBL/GenBank/DDBJ whole genome shotgun (WGS) entry which is preliminary data.</text>
</comment>
<evidence type="ECO:0000313" key="3">
    <source>
        <dbReference type="EMBL" id="NOL49728.1"/>
    </source>
</evidence>
<gene>
    <name evidence="3" type="ORF">HKX40_06220</name>
</gene>
<feature type="region of interest" description="Disordered" evidence="1">
    <location>
        <begin position="1466"/>
        <end position="1489"/>
    </location>
</feature>
<dbReference type="PANTHER" id="PTHR13605:SF4">
    <property type="entry name" value="ER MEMBRANE PROTEIN COMPLEX SUBUNIT 7"/>
    <property type="match status" value="1"/>
</dbReference>
<sequence>MSLILVAKKSGKQVDLSKVVKNGKYTELAVPGEEYYVIDSETGKTPTDIEVSRSGDDLIIKSPSEDITVVIDEFWHDCTPDMQCYAIFDVPAVDGLEAGQVTVTQVGPDVSAFKPGMVGILPEGHSVSPWLWVGLGAALVGGLAAGGGGGGGGSSHAGGDKQPPAADTTPPEIKDGSLDVSDDGKQVTGKTEPGATVTVKDENGKTIGTGTADQDGNFNIPLDTPKTNGETLTVTAQDQAGNTSKPETVKADDSTAPAAPTNLDVSDDGSSVSGKAEPGTTVTIRDENGNPIGEGKADQNGNFTIPVNPPKTNGEPLTAEATDGAGNTSPKAGVNADDNTAPTKPTLTNDSEDNKLVATEDKDITGSAPDAAGGTAVLVDGNGNPVKDSAGNPITAPIDDNGNFTLPAAGVPDGDYGVQVKDKAGNPSADNAPISIDRTVPKITSVEFADNNNPSSDNQLTRNEVGTDGKTVVNVKFDPTTVKADDVIDVNGVKHTITAADITAGQAQVEIPVDVAPGSQGTLDVTAQITDTAGNKSNVVDNSIAVNRAADGIPRVEYIDDGANGGSKNGTLTAAEISGDGTPTTTARIVLPGNLENGDTVSIPDLSGTPYTVNGDKVGDFPIGTNTKGEKYIDVQVPVAEGATSLTTPVVVTVDGIELPATGNIKVDTVAPQEAPVLTVEGVTAEDTTINAAEAKDGLDLKVTIPQGTQEGDHIIIKDGTTTLLDRPLTKEEAESDEISLNISAPANGTTVNLTATVKEPREDGIAKDSNTVTATVDTEIPGGADTNGDGLGDAAPVITFTQDTQPEDGKLNAAELNGQKAAVTIEVPTGVAINDTLVYTVNGGTEQTMNITAAVKENGFTVPADQLPETGTITVKAYVKDAAGNRSAEAEEAAKIDTSIAKPTPSEGVDGSVNIALPSDAEKGDTVTVEYTDEAGKPQTVTLTKGDNGWTSDKPELIKHPTGDTATIPEEGVKDNTPVEITAKDTAGNTSPADPFKAPDVTAPSQPQPSANDDGSVKLELPTDANPGDQVKVTVTPEGATEPTEVTLTKQPDGTWESNKPTIIPSTTEANKDTTTIPENQVKDGSTVTAVATDGTNSSDPKTVDATDTRTPMLSLTDQSADKVLGKDEGNSITGKVTYDSIEETADKAEGAKVILKNAQGEQVDETTAAADGTFTFASVADGTYSIEVTSASNVAGAPITDVLVDHKAPAAQDITLANDTAGASATDNISYDGTLVIPTLGDGESIKSVTVGGATVTPDPVTGKYFLNPGEYAVGTIKVVVEDKAGYETESSNSKAITIDTTAPAQPTIDPQTNGSVNITLPTENVKTGDTVEVTYTDESGVKQTVTLTKGNNGWTSDNSSLTPSVGDDGTTTLTIPATSVQDGSEVNAVAKDPAGNKNTAAPQDAGNNPDTTAPSAPGLTPKADGTMDVGLPADANVGDKVEVKVIPEGGTAEDAVTVTLEKKSDGTWESGNEDVIPSTTQGNPNTATIPENQVKDGSEVTAIAKDDAGNSSDPTTKNATDERTPVVALTDESGDKFLKAGEGDDITGTVNYSDGDIAEGAKVELFDAQGTKAKETTADKDGNFTLENVADGTYSIKVTSASGKPGTGVDNVVVDHGVPGDSDGNNESDQAPSVAFVENDQNPSDGKISRNEIDADGTVKVKVTLPANVNAGDTVVLTTNGSATPVEHPLTAEEVTAGKAIISIPVGNVGNNPDQPVDGEKLTVKAVVKDQADQESLPSSEESIFVNQRVTGAPSVAYPEDGANGGFKDKVLWATEIGADNSTPVKVVLPNGIEGGDTVTVTINDAPVINHVVVQQDTGTGKRTITVDEKVYEIKTADESLPEGGKETITFIEVPVSTEGKTEIKAVVDVAIVNDQTPYHAEGTVTIDTAVPGGDSDNNNQGDETGKPTLAIAEAEDEKVSAEELSDGKVVATVTLPEGVQAGDHIILKDANGNVLADVPVGDTTTASTEVTVDIPKANLPNGDYTVTAIVKEGGTNGRESAPSNEVSFKVDTDAPEAPKLTATQNGGVDITLPADAQKGDTVEVKYIDENGDEQTVTLIKGDNGWTSGNKDVIPDSSTNQVTLPADQVKDGTEVNATASDGVNPDVPATPVTVNDTRTPVITLTGESADNQLVKTDGKTITGTVTYSDGDSAETATVTLVNTATNAETGPVTVGADGTFTFENVADGVYTVKATNGDTPAESKTVTVDHTGPADAAITFANDTGTAGDKISSDGTLNIAPATDATGIVDNGVEYSKDGGTTWTPLAKDANGKYVLPEDGTYSVRVTTEDNVGNTTTTKVDGFKVDTKEPADATIKLTEDTGESRDDNISKEGGLTITPADGATIQKVEYQDATGWHTFEEATYTLPEGTYAANAIKVTTVDKAGNTKETFNTDPITVDKTPPTPGTVTIAKDTGTLGTDGITNDGTLVTPTLGEGESIKSVTVKGEPLSPNADGKYILSAGTYAAEDIQVTVVDKAGNETVSDNDAAITVDTTPPAKPTFTPATADGDGSVTVGLPTSANAGDKVEVTFTGEDDQPVTITLTKDQDGWTTSPATLPTGVTLNGNTLTIGEDAVKDGTPVNAKSIDVAGNENAATAANAGNDALSTIPSVTVAEAQDGYVNKADLLADGGLNGTTTNAPDGSTIKLLDKDGNPVDIGPVTVTGGTFTIPADKVPEGDYKITVTTPTADGGKTSAPTPLFTVDKTVAAPTVTAATADGDGSVTVGLPTNAKVGDKVEVSVIPESGTAENPTKVTLEKQQDGTWKSDMPAVVPSTTTDNKDTTIIPENAVQDGSTVTAKSVDTAGNEAVASPTATAGNDALSTTPTVTVAEAADGYVNAAELEDGGLTGTTTNAANGSTVQLLKGDEVVATTTVANNAFTFAKADVSDGTYTIKVTTPEADGAKEVSTSEFTVDTATPKITAHGFITNDTAGVNDANNDGTITYSELNGKTTVKYEVSFSGAVKDTKLLVVAYPIEHSDTPTTAPVNVNVTLTAEQAAAGKVTVEIPITATPDSTAKVGDIQVTRILLQDPAKNRATVTDEDGVVDSLHIDMTPPSIELDTPVTDKGVNATELANGISGTVNHLPTGTQQVQLYNEAGQPVGYPANVDPTTGKFTIQNTDNTIPDGDKYTVKLVSNTNIKSAEFTVDATVHAPTVTASTENGNGGVTVALPTTDVKVGDKVEVTFTGEDEGTVSITLTKGQDNWAPSEALPTGVDLSGNTLTIGEDAVKDGSKVNAKSIDTAGNEAEADPATAGSDEPKPVITMDAAEIANGVNKDELSNGIPGTVTNAPEGAKVQLYKGEEAIGDPIPVGVDGTFTIPSTIADGDYTVKLVDYPDVTPATFTVDATPPATADITLANDTGDSAEDGISNDGGLLLPELAEGETIQSVTINGTPLDTDGNGNYILPEGEYPKDSIKVTITDTAGNTSVSTNSSPITVDTTTPAPKEVDAASGMVTLPDNAKDGDKVIISYTDEAGTPQTITVTKGSSGWSIEGGNGTPTVEDSVVFLTEPDNSLPVGTVVTAYGVDKAGNSKTVAKVVPPSEDTGSGDYVRLDSSVLDGINATELADGVKGVASGSTILYDPTGNPIGSGGQSLGIGLSGVEDGDGFYVKSGSAQSPKFEIDTHIGTPTVKPSTTDGSVTVELPTTDTKTGDKVQITYYREGATTPTTSTVVKTADGWAKEQLDSPIVLNNDGTVTLPQDLVKDGSTVTATAIDKVGNTNAVTGTAGADVPTITIAEASDGTVTAAELEDDGGLTGTTTNAANGSTVQLLKKATGEVVATTTVANNAFTFAKADVPGGTYTVKVTTPAGKTASTNEFEVTTAPTISMGAEVINAVNATELSDGISGTVTNAPENAKVQLYKGDTAIGNQIDVTNGSFTIPKDSVTDDEGYTVKLVDQEATVASKPFTVDTTAPKAGVTAKEDGSVEITLPTTDLKNGDEVAITYTPTGGSEKTVSLSYDNGQWTGLPADLTLDNGKVIIPADKVADNTIVKAVGSDLAGNTQEVADGVNQATAKTPIIRYDDLAIVFPGDDISNNDAVAGYDVVVNKEEWENITNGSNANYRVYLPDGVAAGDKISFPWIKGSGTTSNPYVETTQTYKLVNSGLGGIIKTDPDNDQKYVEIPATGLYGKLDQDGNYTAKITLLPVTSASTLGSDPIDGYTKIYLDDTPPAAPDVATQADSSVKITLPTDADAATVTVQAGDKTVILTKDEANGAWTSSDPSVVSVNGKTATIPAGTLADGTAVTATAADKAGNTSSDSDTIRDLPITLDSLKVTSTDVMPDTTGVQIEDSTPNYEYTLGGTLRSDKTVQLQLVDSTGKVLETQYKDIVAGQNTYTGEFTYPVVANNQNYKIVATVVGASSNIIATKDVSFNVDNVHTPKVTLASDNNAVYIDGALAGGTFGSAQNDKFKDLTDERVYNPKLDWLVRPDDEDGYDGGNEIAGTSNDSAWSTYSGNTSWTGSSKNDIIIAAPVQTDEYDTGRRYKGVIGAGDGGVLTMDTGAGHDYIEATGGITGQTKITTGTGDDVISTVYINGKNTQQAYNASNFNGTQVISMGDGNDQFLVTGKASDVGIGGYNVSGDENSALFYTDIKVDMGNGDDVINITEKIIADKEPTSGNYFALGAGNDVMTTGAMLNANSNSFLGQATNIVNLGTGSDVLTINGDIACLDNGYTHFLLVDEVDGTTTDTNTVLVTGSVNGKSSMMMNSANDNIRIDGNLNLWPAEGMNWLNNALRAPEVAGDFYSGYYEDLKTLVQNALTAGAARAEGTNIDMGSSLLHGNIIPARIDLGDGDNNLSVGGDTSGAIVLGGSGKDVVKLAFDANGNPNSHSVSNTGVATGAGDDLVMISNAKDYVKVWTGADNDDIQLYDVDGSNNEVHAGNGDDIIRLYGGVNNSNSNTIDGGADYDKVIIGNSNDSAANKFLVGGSEDGYTNLWNIEEIQFNSGVSDSGDTVKVNAQTLNDSHTLYIRGTSELNAQGAGALGVNTVDIDKNVWSDRGTTTKELSDGTSYTYHHYTTTTSDGTTEHLYIQNGIQVI</sequence>
<dbReference type="PROSITE" id="PS00018">
    <property type="entry name" value="EF_HAND_1"/>
    <property type="match status" value="1"/>
</dbReference>
<name>A0A7Y4LA36_9BURK</name>
<protein>
    <recommendedName>
        <fullName evidence="2">Bacterial Ig domain-containing protein</fullName>
    </recommendedName>
</protein>
<evidence type="ECO:0000313" key="4">
    <source>
        <dbReference type="Proteomes" id="UP000541421"/>
    </source>
</evidence>
<reference evidence="3 4" key="1">
    <citation type="submission" date="2020-05" db="EMBL/GenBank/DDBJ databases">
        <authorList>
            <person name="Niu N."/>
        </authorList>
    </citation>
    <scope>NUCLEOTIDE SEQUENCE [LARGE SCALE GENOMIC DNA]</scope>
    <source>
        <strain evidence="3 4">LMG10982</strain>
    </source>
</reference>
<feature type="region of interest" description="Disordered" evidence="1">
    <location>
        <begin position="1347"/>
        <end position="1429"/>
    </location>
</feature>
<dbReference type="InterPro" id="IPR041498">
    <property type="entry name" value="Big_6"/>
</dbReference>
<feature type="compositionally biased region" description="Polar residues" evidence="1">
    <location>
        <begin position="206"/>
        <end position="217"/>
    </location>
</feature>
<feature type="region of interest" description="Disordered" evidence="1">
    <location>
        <begin position="1890"/>
        <end position="1909"/>
    </location>
</feature>
<dbReference type="SUPFAM" id="SSF117074">
    <property type="entry name" value="Hypothetical protein PA1324"/>
    <property type="match status" value="1"/>
</dbReference>
<dbReference type="GO" id="GO:0030246">
    <property type="term" value="F:carbohydrate binding"/>
    <property type="evidence" value="ECO:0007669"/>
    <property type="project" value="InterPro"/>
</dbReference>
<feature type="compositionally biased region" description="Polar residues" evidence="1">
    <location>
        <begin position="337"/>
        <end position="349"/>
    </location>
</feature>
<feature type="region of interest" description="Disordered" evidence="1">
    <location>
        <begin position="2395"/>
        <end position="2418"/>
    </location>
</feature>
<dbReference type="Pfam" id="PF17936">
    <property type="entry name" value="Big_6"/>
    <property type="match status" value="2"/>
</dbReference>
<feature type="compositionally biased region" description="Basic and acidic residues" evidence="1">
    <location>
        <begin position="172"/>
        <end position="185"/>
    </location>
</feature>
<dbReference type="Gene3D" id="2.60.40.10">
    <property type="entry name" value="Immunoglobulins"/>
    <property type="match status" value="6"/>
</dbReference>